<organism evidence="2 3">
    <name type="scientific">Bodo saltans</name>
    <name type="common">Flagellated protozoan</name>
    <dbReference type="NCBI Taxonomy" id="75058"/>
    <lineage>
        <taxon>Eukaryota</taxon>
        <taxon>Discoba</taxon>
        <taxon>Euglenozoa</taxon>
        <taxon>Kinetoplastea</taxon>
        <taxon>Metakinetoplastina</taxon>
        <taxon>Eubodonida</taxon>
        <taxon>Bodonidae</taxon>
        <taxon>Bodo</taxon>
    </lineage>
</organism>
<evidence type="ECO:0000313" key="3">
    <source>
        <dbReference type="Proteomes" id="UP000051952"/>
    </source>
</evidence>
<keyword evidence="3" id="KW-1185">Reference proteome</keyword>
<feature type="compositionally biased region" description="Basic and acidic residues" evidence="1">
    <location>
        <begin position="79"/>
        <end position="88"/>
    </location>
</feature>
<evidence type="ECO:0000313" key="2">
    <source>
        <dbReference type="EMBL" id="CUG87702.1"/>
    </source>
</evidence>
<feature type="compositionally biased region" description="Low complexity" evidence="1">
    <location>
        <begin position="89"/>
        <end position="100"/>
    </location>
</feature>
<evidence type="ECO:0000256" key="1">
    <source>
        <dbReference type="SAM" id="MobiDB-lite"/>
    </source>
</evidence>
<dbReference type="Proteomes" id="UP000051952">
    <property type="component" value="Unassembled WGS sequence"/>
</dbReference>
<protein>
    <submittedName>
        <fullName evidence="2">Uncharacterized protein</fullName>
    </submittedName>
</protein>
<dbReference type="AlphaFoldDB" id="A0A0S4JFE4"/>
<dbReference type="VEuPathDB" id="TriTrypDB:BSAL_11515"/>
<dbReference type="EMBL" id="CYKH01001578">
    <property type="protein sequence ID" value="CUG87702.1"/>
    <property type="molecule type" value="Genomic_DNA"/>
</dbReference>
<gene>
    <name evidence="2" type="ORF">BSAL_11515</name>
</gene>
<accession>A0A0S4JFE4</accession>
<proteinExistence type="predicted"/>
<feature type="compositionally biased region" description="Polar residues" evidence="1">
    <location>
        <begin position="102"/>
        <end position="112"/>
    </location>
</feature>
<feature type="region of interest" description="Disordered" evidence="1">
    <location>
        <begin position="79"/>
        <end position="112"/>
    </location>
</feature>
<reference evidence="3" key="1">
    <citation type="submission" date="2015-09" db="EMBL/GenBank/DDBJ databases">
        <authorList>
            <consortium name="Pathogen Informatics"/>
        </authorList>
    </citation>
    <scope>NUCLEOTIDE SEQUENCE [LARGE SCALE GENOMIC DNA]</scope>
    <source>
        <strain evidence="3">Lake Konstanz</strain>
    </source>
</reference>
<name>A0A0S4JFE4_BODSA</name>
<sequence length="112" mass="12229">MPGGDIYQAWANATPTTPFPFQYSDKKVGKIQQSWADVRAGIQKDAISTTLPFCTSHITPTILQVNIIADAIRKETQFQKKWDHESAARSRSAASDNAASPVSFNGSDTLSK</sequence>